<evidence type="ECO:0000313" key="2">
    <source>
        <dbReference type="Proteomes" id="UP000242705"/>
    </source>
</evidence>
<sequence length="733" mass="83961">MNREEISVLSRTSSLQGPFVVAGTRAYLIGDLDGTFPAWGEHIPREMAGLWRHPNKLLQSIWLGWAYPGTDPVWVTSDGFHRGPWFVDQHFTLSNTLEAIRRLWIPDDEPGLMMELTIINHGNKDERLEIIMGFISDLHPGWLDNQPRGYDQVYETQQQVIFQNVSSLWWVRCLSNSPGRIMVNDTALPPKDFLACATASIRHDLMMSPRTTRSILYWIEGGDGQPKAVSFPKNHYAWWEIKSNRYRQMDTLSQVTLPDTQLMHAMQWTKYQTDWLMREVPEIGRGLGAGVPEYPWWFACDSHYALKGVLAFGQHEWAKDTLTLLKNISQQFNGNGRIVHEVSTTGVVFNPGNMQEAPQFCDAVWETFLWSGDKTWLQTMYPAVAQAMAWVSQADSSGRDLPPGYGIIEIEDLNLRMIDTAVYTYRGLLAYAQMIRIFEGPLNAQPIIERAEQLKNRILENYWIPEEGLFGDFLAISSDMDQRVNTWIKRAEVRRNHRALTEYRHLTHFKRTSGEDVYLMKNWIINTPMETAMAPNSWAERALSRMRSSEEFHGPYGLYLSGIDREEMMTISTGVQAVAEIQYGNADAALQWIKDIAKTIDIRSPGTISEMSPDYGCFVQAWTAYGLWYPVVTGFFGIHPNAAEGSIYFDPFMPSHWDHASLSKVRIGTNFLDCEFTRTLDSEIYRIVTRQPWTIVLGEELEFVNASCAQRDAQHIYLNLPGAWVVVRKPVSV</sequence>
<organism evidence="1 2">
    <name type="scientific">Sulfobacillus thermosulfidooxidans</name>
    <dbReference type="NCBI Taxonomy" id="28034"/>
    <lineage>
        <taxon>Bacteria</taxon>
        <taxon>Bacillati</taxon>
        <taxon>Bacillota</taxon>
        <taxon>Clostridia</taxon>
        <taxon>Eubacteriales</taxon>
        <taxon>Clostridiales Family XVII. Incertae Sedis</taxon>
        <taxon>Sulfobacillus</taxon>
    </lineage>
</organism>
<dbReference type="InterPro" id="IPR012341">
    <property type="entry name" value="6hp_glycosidase-like_sf"/>
</dbReference>
<dbReference type="Proteomes" id="UP000242705">
    <property type="component" value="Unassembled WGS sequence"/>
</dbReference>
<dbReference type="GO" id="GO:0005975">
    <property type="term" value="P:carbohydrate metabolic process"/>
    <property type="evidence" value="ECO:0007669"/>
    <property type="project" value="InterPro"/>
</dbReference>
<dbReference type="Gene3D" id="1.50.10.10">
    <property type="match status" value="1"/>
</dbReference>
<name>A0A2T2WYR9_SULTH</name>
<protein>
    <recommendedName>
        <fullName evidence="3">Glycogen debranching protein</fullName>
    </recommendedName>
</protein>
<accession>A0A2T2WYR9</accession>
<evidence type="ECO:0008006" key="3">
    <source>
        <dbReference type="Google" id="ProtNLM"/>
    </source>
</evidence>
<reference evidence="1 2" key="1">
    <citation type="journal article" date="2014" name="BMC Genomics">
        <title>Comparison of environmental and isolate Sulfobacillus genomes reveals diverse carbon, sulfur, nitrogen, and hydrogen metabolisms.</title>
        <authorList>
            <person name="Justice N.B."/>
            <person name="Norman A."/>
            <person name="Brown C.T."/>
            <person name="Singh A."/>
            <person name="Thomas B.C."/>
            <person name="Banfield J.F."/>
        </authorList>
    </citation>
    <scope>NUCLEOTIDE SEQUENCE [LARGE SCALE GENOMIC DNA]</scope>
    <source>
        <strain evidence="1">AMDSBA5</strain>
    </source>
</reference>
<dbReference type="InterPro" id="IPR008928">
    <property type="entry name" value="6-hairpin_glycosidase_sf"/>
</dbReference>
<comment type="caution">
    <text evidence="1">The sequence shown here is derived from an EMBL/GenBank/DDBJ whole genome shotgun (WGS) entry which is preliminary data.</text>
</comment>
<dbReference type="SUPFAM" id="SSF48208">
    <property type="entry name" value="Six-hairpin glycosidases"/>
    <property type="match status" value="1"/>
</dbReference>
<dbReference type="AlphaFoldDB" id="A0A2T2WYR9"/>
<proteinExistence type="predicted"/>
<evidence type="ECO:0000313" key="1">
    <source>
        <dbReference type="EMBL" id="PSR27371.1"/>
    </source>
</evidence>
<gene>
    <name evidence="1" type="ORF">C7B47_08445</name>
</gene>
<dbReference type="EMBL" id="PXYX01000013">
    <property type="protein sequence ID" value="PSR27371.1"/>
    <property type="molecule type" value="Genomic_DNA"/>
</dbReference>